<gene>
    <name evidence="1" type="ORF">NGB36_28555</name>
</gene>
<proteinExistence type="predicted"/>
<protein>
    <submittedName>
        <fullName evidence="1">Uncharacterized protein</fullName>
    </submittedName>
</protein>
<reference evidence="1" key="1">
    <citation type="submission" date="2022-06" db="EMBL/GenBank/DDBJ databases">
        <title>Draft genome sequence of Streptomyces sp. RB6PN25 isolated from peat swamp forest in Thailand.</title>
        <authorList>
            <person name="Duangmal K."/>
            <person name="Klaysubun C."/>
        </authorList>
    </citation>
    <scope>NUCLEOTIDE SEQUENCE</scope>
    <source>
        <strain evidence="1">RB6PN25</strain>
    </source>
</reference>
<evidence type="ECO:0000313" key="2">
    <source>
        <dbReference type="Proteomes" id="UP001057702"/>
    </source>
</evidence>
<dbReference type="Proteomes" id="UP001057702">
    <property type="component" value="Unassembled WGS sequence"/>
</dbReference>
<dbReference type="EMBL" id="JANFNG010000035">
    <property type="protein sequence ID" value="MCQ4084425.1"/>
    <property type="molecule type" value="Genomic_DNA"/>
</dbReference>
<evidence type="ECO:0000313" key="1">
    <source>
        <dbReference type="EMBL" id="MCQ4084425.1"/>
    </source>
</evidence>
<keyword evidence="2" id="KW-1185">Reference proteome</keyword>
<sequence>MNNPPIIRCGYWCECWTQSPATGKAPVLLASFDAANAAQAVRWIRVALRTIASALDPGEFAGAWGWLTGGYVADIEALARTEPCAVAIHHGRTHVRWTARPVLFLGLADRRTGSLPACAGKFTPLTNAPALSKTDDHR</sequence>
<comment type="caution">
    <text evidence="1">The sequence shown here is derived from an EMBL/GenBank/DDBJ whole genome shotgun (WGS) entry which is preliminary data.</text>
</comment>
<name>A0ABT1Q6H4_9ACTN</name>
<organism evidence="1 2">
    <name type="scientific">Streptomyces humicola</name>
    <dbReference type="NCBI Taxonomy" id="2953240"/>
    <lineage>
        <taxon>Bacteria</taxon>
        <taxon>Bacillati</taxon>
        <taxon>Actinomycetota</taxon>
        <taxon>Actinomycetes</taxon>
        <taxon>Kitasatosporales</taxon>
        <taxon>Streptomycetaceae</taxon>
        <taxon>Streptomyces</taxon>
    </lineage>
</organism>
<accession>A0ABT1Q6H4</accession>